<evidence type="ECO:0000313" key="4">
    <source>
        <dbReference type="Proteomes" id="UP000299102"/>
    </source>
</evidence>
<evidence type="ECO:0000313" key="3">
    <source>
        <dbReference type="EMBL" id="GBP93262.1"/>
    </source>
</evidence>
<protein>
    <recommendedName>
        <fullName evidence="5">LysM domain-containing protein</fullName>
    </recommendedName>
</protein>
<keyword evidence="4" id="KW-1185">Reference proteome</keyword>
<evidence type="ECO:0008006" key="5">
    <source>
        <dbReference type="Google" id="ProtNLM"/>
    </source>
</evidence>
<name>A0A4C2A0E8_EUMVA</name>
<keyword evidence="2" id="KW-0732">Signal</keyword>
<comment type="caution">
    <text evidence="3">The sequence shown here is derived from an EMBL/GenBank/DDBJ whole genome shotgun (WGS) entry which is preliminary data.</text>
</comment>
<feature type="chain" id="PRO_5020040209" description="LysM domain-containing protein" evidence="2">
    <location>
        <begin position="27"/>
        <end position="69"/>
    </location>
</feature>
<feature type="region of interest" description="Disordered" evidence="1">
    <location>
        <begin position="45"/>
        <end position="69"/>
    </location>
</feature>
<organism evidence="3 4">
    <name type="scientific">Eumeta variegata</name>
    <name type="common">Bagworm moth</name>
    <name type="synonym">Eumeta japonica</name>
    <dbReference type="NCBI Taxonomy" id="151549"/>
    <lineage>
        <taxon>Eukaryota</taxon>
        <taxon>Metazoa</taxon>
        <taxon>Ecdysozoa</taxon>
        <taxon>Arthropoda</taxon>
        <taxon>Hexapoda</taxon>
        <taxon>Insecta</taxon>
        <taxon>Pterygota</taxon>
        <taxon>Neoptera</taxon>
        <taxon>Endopterygota</taxon>
        <taxon>Lepidoptera</taxon>
        <taxon>Glossata</taxon>
        <taxon>Ditrysia</taxon>
        <taxon>Tineoidea</taxon>
        <taxon>Psychidae</taxon>
        <taxon>Oiketicinae</taxon>
        <taxon>Eumeta</taxon>
    </lineage>
</organism>
<dbReference type="Proteomes" id="UP000299102">
    <property type="component" value="Unassembled WGS sequence"/>
</dbReference>
<dbReference type="AlphaFoldDB" id="A0A4C2A0E8"/>
<gene>
    <name evidence="3" type="ORF">EVAR_100602_1</name>
</gene>
<reference evidence="3 4" key="1">
    <citation type="journal article" date="2019" name="Commun. Biol.">
        <title>The bagworm genome reveals a unique fibroin gene that provides high tensile strength.</title>
        <authorList>
            <person name="Kono N."/>
            <person name="Nakamura H."/>
            <person name="Ohtoshi R."/>
            <person name="Tomita M."/>
            <person name="Numata K."/>
            <person name="Arakawa K."/>
        </authorList>
    </citation>
    <scope>NUCLEOTIDE SEQUENCE [LARGE SCALE GENOMIC DNA]</scope>
</reference>
<evidence type="ECO:0000256" key="2">
    <source>
        <dbReference type="SAM" id="SignalP"/>
    </source>
</evidence>
<proteinExistence type="predicted"/>
<evidence type="ECO:0000256" key="1">
    <source>
        <dbReference type="SAM" id="MobiDB-lite"/>
    </source>
</evidence>
<dbReference type="EMBL" id="BGZK01002357">
    <property type="protein sequence ID" value="GBP93262.1"/>
    <property type="molecule type" value="Genomic_DNA"/>
</dbReference>
<accession>A0A4C2A0E8</accession>
<feature type="compositionally biased region" description="Polar residues" evidence="1">
    <location>
        <begin position="46"/>
        <end position="55"/>
    </location>
</feature>
<feature type="signal peptide" evidence="2">
    <location>
        <begin position="1"/>
        <end position="26"/>
    </location>
</feature>
<sequence length="69" mass="7608">MHQKQRHRPRLLPMCYVMVAIQLTRLEVSVQPGDTVRAARKLVGSSDATATTNINKPIREGEAAGPDPE</sequence>